<gene>
    <name evidence="1" type="ORF">A3D34_00650</name>
</gene>
<comment type="caution">
    <text evidence="1">The sequence shown here is derived from an EMBL/GenBank/DDBJ whole genome shotgun (WGS) entry which is preliminary data.</text>
</comment>
<sequence length="70" mass="7852">MRINFHEIFNVNTDGSIESKGRTVKIGGVQFGPGARFKNVSFGGIDLSKYIGRDLEVREENDVYIIIGIY</sequence>
<dbReference type="EMBL" id="MHOQ01000026">
    <property type="protein sequence ID" value="OGZ66527.1"/>
    <property type="molecule type" value="Genomic_DNA"/>
</dbReference>
<dbReference type="Proteomes" id="UP000179183">
    <property type="component" value="Unassembled WGS sequence"/>
</dbReference>
<proteinExistence type="predicted"/>
<dbReference type="AlphaFoldDB" id="A0A1G2HVN7"/>
<reference evidence="1 2" key="1">
    <citation type="journal article" date="2016" name="Nat. Commun.">
        <title>Thousands of microbial genomes shed light on interconnected biogeochemical processes in an aquifer system.</title>
        <authorList>
            <person name="Anantharaman K."/>
            <person name="Brown C.T."/>
            <person name="Hug L.A."/>
            <person name="Sharon I."/>
            <person name="Castelle C.J."/>
            <person name="Probst A.J."/>
            <person name="Thomas B.C."/>
            <person name="Singh A."/>
            <person name="Wilkins M.J."/>
            <person name="Karaoz U."/>
            <person name="Brodie E.L."/>
            <person name="Williams K.H."/>
            <person name="Hubbard S.S."/>
            <person name="Banfield J.F."/>
        </authorList>
    </citation>
    <scope>NUCLEOTIDE SEQUENCE [LARGE SCALE GENOMIC DNA]</scope>
</reference>
<organism evidence="1 2">
    <name type="scientific">Candidatus Staskawiczbacteria bacterium RIFCSPHIGHO2_02_FULL_33_16</name>
    <dbReference type="NCBI Taxonomy" id="1802204"/>
    <lineage>
        <taxon>Bacteria</taxon>
        <taxon>Candidatus Staskawicziibacteriota</taxon>
    </lineage>
</organism>
<protein>
    <submittedName>
        <fullName evidence="1">Uncharacterized protein</fullName>
    </submittedName>
</protein>
<name>A0A1G2HVN7_9BACT</name>
<accession>A0A1G2HVN7</accession>
<evidence type="ECO:0000313" key="1">
    <source>
        <dbReference type="EMBL" id="OGZ66527.1"/>
    </source>
</evidence>
<evidence type="ECO:0000313" key="2">
    <source>
        <dbReference type="Proteomes" id="UP000179183"/>
    </source>
</evidence>